<evidence type="ECO:0000313" key="1">
    <source>
        <dbReference type="EMBL" id="GFO17211.1"/>
    </source>
</evidence>
<organism evidence="1 2">
    <name type="scientific">Plakobranchus ocellatus</name>
    <dbReference type="NCBI Taxonomy" id="259542"/>
    <lineage>
        <taxon>Eukaryota</taxon>
        <taxon>Metazoa</taxon>
        <taxon>Spiralia</taxon>
        <taxon>Lophotrochozoa</taxon>
        <taxon>Mollusca</taxon>
        <taxon>Gastropoda</taxon>
        <taxon>Heterobranchia</taxon>
        <taxon>Euthyneura</taxon>
        <taxon>Panpulmonata</taxon>
        <taxon>Sacoglossa</taxon>
        <taxon>Placobranchoidea</taxon>
        <taxon>Plakobranchidae</taxon>
        <taxon>Plakobranchus</taxon>
    </lineage>
</organism>
<gene>
    <name evidence="1" type="ORF">PoB_004371600</name>
</gene>
<dbReference type="EMBL" id="BLXT01004736">
    <property type="protein sequence ID" value="GFO17211.1"/>
    <property type="molecule type" value="Genomic_DNA"/>
</dbReference>
<evidence type="ECO:0000313" key="2">
    <source>
        <dbReference type="Proteomes" id="UP000735302"/>
    </source>
</evidence>
<sequence length="100" mass="11215">MLKLHVDGKVKLGFSQVIIINRGGTMRQFVRSNFLGLELCEMSTLVGIKPNASNEFLGAPALRKDKGLWSVCSTKVRKARNLENWRTAKMIAKHSRSVTE</sequence>
<keyword evidence="2" id="KW-1185">Reference proteome</keyword>
<name>A0AAV4B9V7_9GAST</name>
<proteinExistence type="predicted"/>
<comment type="caution">
    <text evidence="1">The sequence shown here is derived from an EMBL/GenBank/DDBJ whole genome shotgun (WGS) entry which is preliminary data.</text>
</comment>
<protein>
    <submittedName>
        <fullName evidence="1">Uncharacterized protein</fullName>
    </submittedName>
</protein>
<reference evidence="1 2" key="1">
    <citation type="journal article" date="2021" name="Elife">
        <title>Chloroplast acquisition without the gene transfer in kleptoplastic sea slugs, Plakobranchus ocellatus.</title>
        <authorList>
            <person name="Maeda T."/>
            <person name="Takahashi S."/>
            <person name="Yoshida T."/>
            <person name="Shimamura S."/>
            <person name="Takaki Y."/>
            <person name="Nagai Y."/>
            <person name="Toyoda A."/>
            <person name="Suzuki Y."/>
            <person name="Arimoto A."/>
            <person name="Ishii H."/>
            <person name="Satoh N."/>
            <person name="Nishiyama T."/>
            <person name="Hasebe M."/>
            <person name="Maruyama T."/>
            <person name="Minagawa J."/>
            <person name="Obokata J."/>
            <person name="Shigenobu S."/>
        </authorList>
    </citation>
    <scope>NUCLEOTIDE SEQUENCE [LARGE SCALE GENOMIC DNA]</scope>
</reference>
<dbReference type="AlphaFoldDB" id="A0AAV4B9V7"/>
<dbReference type="Proteomes" id="UP000735302">
    <property type="component" value="Unassembled WGS sequence"/>
</dbReference>
<accession>A0AAV4B9V7</accession>